<accession>A0A6N2LNQ5</accession>
<dbReference type="AlphaFoldDB" id="A0A6N2LNQ5"/>
<protein>
    <submittedName>
        <fullName evidence="1">Uncharacterized protein</fullName>
    </submittedName>
</protein>
<proteinExistence type="predicted"/>
<name>A0A6N2LNQ5_SALVM</name>
<sequence>MKQINLIGRLIRASSVVELASSIGFVSDVKRMNVSRREPSSPFGILGNARTNHNWAALVKRDLVISGKYRSNSVLSSPPITYCSLRPAIYSSACLPAAAAA</sequence>
<dbReference type="EMBL" id="CAADRP010001596">
    <property type="protein sequence ID" value="VFU42988.1"/>
    <property type="molecule type" value="Genomic_DNA"/>
</dbReference>
<evidence type="ECO:0000313" key="1">
    <source>
        <dbReference type="EMBL" id="VFU42988.1"/>
    </source>
</evidence>
<gene>
    <name evidence="1" type="ORF">SVIM_LOCUS261897</name>
</gene>
<reference evidence="1" key="1">
    <citation type="submission" date="2019-03" db="EMBL/GenBank/DDBJ databases">
        <authorList>
            <person name="Mank J."/>
            <person name="Almeida P."/>
        </authorList>
    </citation>
    <scope>NUCLEOTIDE SEQUENCE</scope>
    <source>
        <strain evidence="1">78183</strain>
    </source>
</reference>
<organism evidence="1">
    <name type="scientific">Salix viminalis</name>
    <name type="common">Common osier</name>
    <name type="synonym">Basket willow</name>
    <dbReference type="NCBI Taxonomy" id="40686"/>
    <lineage>
        <taxon>Eukaryota</taxon>
        <taxon>Viridiplantae</taxon>
        <taxon>Streptophyta</taxon>
        <taxon>Embryophyta</taxon>
        <taxon>Tracheophyta</taxon>
        <taxon>Spermatophyta</taxon>
        <taxon>Magnoliopsida</taxon>
        <taxon>eudicotyledons</taxon>
        <taxon>Gunneridae</taxon>
        <taxon>Pentapetalae</taxon>
        <taxon>rosids</taxon>
        <taxon>fabids</taxon>
        <taxon>Malpighiales</taxon>
        <taxon>Salicaceae</taxon>
        <taxon>Saliceae</taxon>
        <taxon>Salix</taxon>
    </lineage>
</organism>